<accession>A0A3M7P779</accession>
<dbReference type="Proteomes" id="UP000276133">
    <property type="component" value="Unassembled WGS sequence"/>
</dbReference>
<comment type="caution">
    <text evidence="1">The sequence shown here is derived from an EMBL/GenBank/DDBJ whole genome shotgun (WGS) entry which is preliminary data.</text>
</comment>
<evidence type="ECO:0000313" key="2">
    <source>
        <dbReference type="Proteomes" id="UP000276133"/>
    </source>
</evidence>
<protein>
    <submittedName>
        <fullName evidence="1">Uncharacterized protein</fullName>
    </submittedName>
</protein>
<reference evidence="1 2" key="1">
    <citation type="journal article" date="2018" name="Sci. Rep.">
        <title>Genomic signatures of local adaptation to the degree of environmental predictability in rotifers.</title>
        <authorList>
            <person name="Franch-Gras L."/>
            <person name="Hahn C."/>
            <person name="Garcia-Roger E.M."/>
            <person name="Carmona M.J."/>
            <person name="Serra M."/>
            <person name="Gomez A."/>
        </authorList>
    </citation>
    <scope>NUCLEOTIDE SEQUENCE [LARGE SCALE GENOMIC DNA]</scope>
    <source>
        <strain evidence="1">HYR1</strain>
    </source>
</reference>
<proteinExistence type="predicted"/>
<dbReference type="AlphaFoldDB" id="A0A3M7P779"/>
<organism evidence="1 2">
    <name type="scientific">Brachionus plicatilis</name>
    <name type="common">Marine rotifer</name>
    <name type="synonym">Brachionus muelleri</name>
    <dbReference type="NCBI Taxonomy" id="10195"/>
    <lineage>
        <taxon>Eukaryota</taxon>
        <taxon>Metazoa</taxon>
        <taxon>Spiralia</taxon>
        <taxon>Gnathifera</taxon>
        <taxon>Rotifera</taxon>
        <taxon>Eurotatoria</taxon>
        <taxon>Monogononta</taxon>
        <taxon>Pseudotrocha</taxon>
        <taxon>Ploima</taxon>
        <taxon>Brachionidae</taxon>
        <taxon>Brachionus</taxon>
    </lineage>
</organism>
<evidence type="ECO:0000313" key="1">
    <source>
        <dbReference type="EMBL" id="RMZ94918.1"/>
    </source>
</evidence>
<gene>
    <name evidence="1" type="ORF">BpHYR1_045022</name>
</gene>
<dbReference type="EMBL" id="REGN01012727">
    <property type="protein sequence ID" value="RMZ94918.1"/>
    <property type="molecule type" value="Genomic_DNA"/>
</dbReference>
<name>A0A3M7P779_BRAPC</name>
<keyword evidence="2" id="KW-1185">Reference proteome</keyword>
<sequence>MLKQQFSNEYILRAISLLKIRHKFRTTLPAIINSCGTGITSELLSTSLLANEIFWSKSPKFLALWLAEPHSTKTTFGSRNQLVCQDQKTALPEQNSPLDLLHYMCTVDSKPRYLVVAIDLFSQSNIIK</sequence>